<feature type="transmembrane region" description="Helical" evidence="1">
    <location>
        <begin position="57"/>
        <end position="77"/>
    </location>
</feature>
<proteinExistence type="predicted"/>
<gene>
    <name evidence="2" type="ORF">RM52_07340</name>
</gene>
<dbReference type="EMBL" id="JWSZ01000010">
    <property type="protein sequence ID" value="KIC57896.1"/>
    <property type="molecule type" value="Genomic_DNA"/>
</dbReference>
<keyword evidence="1" id="KW-0472">Membrane</keyword>
<evidence type="ECO:0000313" key="2">
    <source>
        <dbReference type="EMBL" id="KIC57896.1"/>
    </source>
</evidence>
<evidence type="ECO:0000256" key="1">
    <source>
        <dbReference type="SAM" id="Phobius"/>
    </source>
</evidence>
<comment type="caution">
    <text evidence="2">The sequence shown here is derived from an EMBL/GenBank/DDBJ whole genome shotgun (WGS) entry which is preliminary data.</text>
</comment>
<feature type="transmembrane region" description="Helical" evidence="1">
    <location>
        <begin position="84"/>
        <end position="105"/>
    </location>
</feature>
<keyword evidence="1" id="KW-0812">Transmembrane</keyword>
<organism evidence="2 3">
    <name type="scientific">Microbacterium hominis</name>
    <dbReference type="NCBI Taxonomy" id="162426"/>
    <lineage>
        <taxon>Bacteria</taxon>
        <taxon>Bacillati</taxon>
        <taxon>Actinomycetota</taxon>
        <taxon>Actinomycetes</taxon>
        <taxon>Micrococcales</taxon>
        <taxon>Microbacteriaceae</taxon>
        <taxon>Microbacterium</taxon>
    </lineage>
</organism>
<keyword evidence="1" id="KW-1133">Transmembrane helix</keyword>
<reference evidence="2 3" key="1">
    <citation type="submission" date="2014-12" db="EMBL/GenBank/DDBJ databases">
        <title>Genome sequencing of Microbacterium hominis TPW29.</title>
        <authorList>
            <person name="Tan P.W."/>
            <person name="Chan K.-G."/>
        </authorList>
    </citation>
    <scope>NUCLEOTIDE SEQUENCE [LARGE SCALE GENOMIC DNA]</scope>
    <source>
        <strain evidence="2 3">TPW29</strain>
    </source>
</reference>
<dbReference type="Proteomes" id="UP000031202">
    <property type="component" value="Unassembled WGS sequence"/>
</dbReference>
<evidence type="ECO:0000313" key="3">
    <source>
        <dbReference type="Proteomes" id="UP000031202"/>
    </source>
</evidence>
<protein>
    <submittedName>
        <fullName evidence="2">Uncharacterized protein</fullName>
    </submittedName>
</protein>
<feature type="transmembrane region" description="Helical" evidence="1">
    <location>
        <begin position="12"/>
        <end position="37"/>
    </location>
</feature>
<accession>A0A0B4CU54</accession>
<name>A0A0B4CU54_9MICO</name>
<sequence>MSTKSGRSAAASVLAVAVIQVVAFAITTAVWLGSTIFAGGACADHCDWVGAQGAGMIYYGIAALMFLCTAATALFAWRMERDLTWVPLAASAGTVAGLLIALRLFQTAMGS</sequence>
<dbReference type="AlphaFoldDB" id="A0A0B4CU54"/>
<dbReference type="RefSeq" id="WP_039415049.1">
    <property type="nucleotide sequence ID" value="NZ_JWSZ01000010.1"/>
</dbReference>